<keyword evidence="2" id="KW-1185">Reference proteome</keyword>
<sequence>MELYLTKQNNAWLDESAAAAVTLEKDGPLQSFGECLNSMKYLEDEDYFGENFHFVGDEIHVLVVVPGLKSSTSEARDSFRECLTFDKLPNIEDLQNHVEKSPPMKIRVKQKWLIIGG</sequence>
<organism evidence="1 2">
    <name type="scientific">Phytophthora megakarya</name>
    <dbReference type="NCBI Taxonomy" id="4795"/>
    <lineage>
        <taxon>Eukaryota</taxon>
        <taxon>Sar</taxon>
        <taxon>Stramenopiles</taxon>
        <taxon>Oomycota</taxon>
        <taxon>Peronosporomycetes</taxon>
        <taxon>Peronosporales</taxon>
        <taxon>Peronosporaceae</taxon>
        <taxon>Phytophthora</taxon>
    </lineage>
</organism>
<dbReference type="Proteomes" id="UP000198211">
    <property type="component" value="Unassembled WGS sequence"/>
</dbReference>
<comment type="caution">
    <text evidence="1">The sequence shown here is derived from an EMBL/GenBank/DDBJ whole genome shotgun (WGS) entry which is preliminary data.</text>
</comment>
<gene>
    <name evidence="1" type="ORF">PHMEG_00015110</name>
</gene>
<dbReference type="AlphaFoldDB" id="A0A225W3Q8"/>
<evidence type="ECO:0000313" key="2">
    <source>
        <dbReference type="Proteomes" id="UP000198211"/>
    </source>
</evidence>
<accession>A0A225W3Q8</accession>
<dbReference type="EMBL" id="NBNE01002019">
    <property type="protein sequence ID" value="OWZ11818.1"/>
    <property type="molecule type" value="Genomic_DNA"/>
</dbReference>
<name>A0A225W3Q8_9STRA</name>
<protein>
    <submittedName>
        <fullName evidence="1">Crinkler (CRN)</fullName>
    </submittedName>
</protein>
<evidence type="ECO:0000313" key="1">
    <source>
        <dbReference type="EMBL" id="OWZ11818.1"/>
    </source>
</evidence>
<proteinExistence type="predicted"/>
<reference evidence="2" key="1">
    <citation type="submission" date="2017-03" db="EMBL/GenBank/DDBJ databases">
        <title>Phytopthora megakarya and P. palmivora, two closely related causual agents of cacao black pod achieved similar genome size and gene model numbers by different mechanisms.</title>
        <authorList>
            <person name="Ali S."/>
            <person name="Shao J."/>
            <person name="Larry D.J."/>
            <person name="Kronmiller B."/>
            <person name="Shen D."/>
            <person name="Strem M.D."/>
            <person name="Melnick R.L."/>
            <person name="Guiltinan M.J."/>
            <person name="Tyler B.M."/>
            <person name="Meinhardt L.W."/>
            <person name="Bailey B.A."/>
        </authorList>
    </citation>
    <scope>NUCLEOTIDE SEQUENCE [LARGE SCALE GENOMIC DNA]</scope>
    <source>
        <strain evidence="2">zdho120</strain>
    </source>
</reference>